<dbReference type="Proteomes" id="UP000593578">
    <property type="component" value="Unassembled WGS sequence"/>
</dbReference>
<reference evidence="1 2" key="1">
    <citation type="journal article" date="2019" name="Genome Biol. Evol.">
        <title>Insights into the evolution of the New World diploid cottons (Gossypium, subgenus Houzingenia) based on genome sequencing.</title>
        <authorList>
            <person name="Grover C.E."/>
            <person name="Arick M.A. 2nd"/>
            <person name="Thrash A."/>
            <person name="Conover J.L."/>
            <person name="Sanders W.S."/>
            <person name="Peterson D.G."/>
            <person name="Frelichowski J.E."/>
            <person name="Scheffler J.A."/>
            <person name="Scheffler B.E."/>
            <person name="Wendel J.F."/>
        </authorList>
    </citation>
    <scope>NUCLEOTIDE SEQUENCE [LARGE SCALE GENOMIC DNA]</scope>
    <source>
        <strain evidence="1">8</strain>
        <tissue evidence="1">Leaf</tissue>
    </source>
</reference>
<evidence type="ECO:0000313" key="2">
    <source>
        <dbReference type="Proteomes" id="UP000593578"/>
    </source>
</evidence>
<evidence type="ECO:0000313" key="1">
    <source>
        <dbReference type="EMBL" id="MBA0596210.1"/>
    </source>
</evidence>
<sequence length="127" mass="14009">MNGEGQYLFIGGGTCLVDGEKLIGSSVRKSNAFVYDTWNMGLMSVMRVLLGQSMADDDLPYSLALRVELNVMGKESFQFGSSAKKSMMQHLYIGYEDVVHGWKIRAIQVGCPTVCSGDLTNRGEDER</sequence>
<comment type="caution">
    <text evidence="1">The sequence shown here is derived from an EMBL/GenBank/DDBJ whole genome shotgun (WGS) entry which is preliminary data.</text>
</comment>
<name>A0A7J8Q4M8_GOSRA</name>
<accession>A0A7J8Q4M8</accession>
<dbReference type="EMBL" id="JABEZZ010000009">
    <property type="protein sequence ID" value="MBA0596210.1"/>
    <property type="molecule type" value="Genomic_DNA"/>
</dbReference>
<protein>
    <submittedName>
        <fullName evidence="1">Uncharacterized protein</fullName>
    </submittedName>
</protein>
<organism evidence="1 2">
    <name type="scientific">Gossypium raimondii</name>
    <name type="common">Peruvian cotton</name>
    <name type="synonym">Gossypium klotzschianum subsp. raimondii</name>
    <dbReference type="NCBI Taxonomy" id="29730"/>
    <lineage>
        <taxon>Eukaryota</taxon>
        <taxon>Viridiplantae</taxon>
        <taxon>Streptophyta</taxon>
        <taxon>Embryophyta</taxon>
        <taxon>Tracheophyta</taxon>
        <taxon>Spermatophyta</taxon>
        <taxon>Magnoliopsida</taxon>
        <taxon>eudicotyledons</taxon>
        <taxon>Gunneridae</taxon>
        <taxon>Pentapetalae</taxon>
        <taxon>rosids</taxon>
        <taxon>malvids</taxon>
        <taxon>Malvales</taxon>
        <taxon>Malvaceae</taxon>
        <taxon>Malvoideae</taxon>
        <taxon>Gossypium</taxon>
    </lineage>
</organism>
<gene>
    <name evidence="1" type="ORF">Gorai_013041</name>
</gene>
<proteinExistence type="predicted"/>
<dbReference type="AlphaFoldDB" id="A0A7J8Q4M8"/>